<comment type="caution">
    <text evidence="2">The sequence shown here is derived from an EMBL/GenBank/DDBJ whole genome shotgun (WGS) entry which is preliminary data.</text>
</comment>
<dbReference type="Gene3D" id="1.10.472.10">
    <property type="entry name" value="Cyclin-like"/>
    <property type="match status" value="2"/>
</dbReference>
<organism evidence="2 3">
    <name type="scientific">Carpediemonas membranifera</name>
    <dbReference type="NCBI Taxonomy" id="201153"/>
    <lineage>
        <taxon>Eukaryota</taxon>
        <taxon>Metamonada</taxon>
        <taxon>Carpediemonas-like organisms</taxon>
        <taxon>Carpediemonas</taxon>
    </lineage>
</organism>
<reference evidence="2" key="1">
    <citation type="submission" date="2021-05" db="EMBL/GenBank/DDBJ databases">
        <title>A free-living protist that lacks canonical eukaryotic 1 DNA replication and segregation systems.</title>
        <authorList>
            <person name="Salas-Leiva D.E."/>
            <person name="Tromer E.C."/>
            <person name="Curtis B.A."/>
            <person name="Jerlstrom-Hultqvist J."/>
            <person name="Kolisko M."/>
            <person name="Yi Z."/>
            <person name="Salas-Leiva J.S."/>
            <person name="Gallot-Lavallee L."/>
            <person name="Kops G.J.P.L."/>
            <person name="Archibald J.M."/>
            <person name="Simpson A.G.B."/>
            <person name="Roger A.J."/>
        </authorList>
    </citation>
    <scope>NUCLEOTIDE SEQUENCE</scope>
    <source>
        <strain evidence="2">BICM</strain>
    </source>
</reference>
<proteinExistence type="predicted"/>
<sequence>MPNWTKPSVFIRKMGITKRCMSTTIVLAQKYYFQAAPTLDAMAGGPIPTDLLCAACLCIAVKIASDFGPDSFEPPVHEYLVLKHVCRHGSAPTADQLDIRNSKARFATTECSVLATIGFENLAPSLPHGKLLEILPQGIAGSVVELAWAILNDSCSLPESIERDPAAMAEAALKKAVSMAGHTASAHAHV</sequence>
<evidence type="ECO:0000313" key="2">
    <source>
        <dbReference type="EMBL" id="KAG9396171.1"/>
    </source>
</evidence>
<dbReference type="EMBL" id="JAHDYR010000007">
    <property type="protein sequence ID" value="KAG9396161.1"/>
    <property type="molecule type" value="Genomic_DNA"/>
</dbReference>
<name>A0A8J6C037_9EUKA</name>
<dbReference type="Proteomes" id="UP000717585">
    <property type="component" value="Unassembled WGS sequence"/>
</dbReference>
<dbReference type="AlphaFoldDB" id="A0A8J6C037"/>
<protein>
    <submittedName>
        <fullName evidence="2">Uncharacterized protein</fullName>
    </submittedName>
</protein>
<evidence type="ECO:0000313" key="1">
    <source>
        <dbReference type="EMBL" id="KAG9396161.1"/>
    </source>
</evidence>
<dbReference type="EMBL" id="JAHDYR010000007">
    <property type="protein sequence ID" value="KAG9396171.1"/>
    <property type="molecule type" value="Genomic_DNA"/>
</dbReference>
<evidence type="ECO:0000313" key="3">
    <source>
        <dbReference type="Proteomes" id="UP000717585"/>
    </source>
</evidence>
<gene>
    <name evidence="1" type="ORF">J8273_2513</name>
    <name evidence="2" type="ORF">J8273_2523</name>
</gene>
<keyword evidence="3" id="KW-1185">Reference proteome</keyword>
<accession>A0A8J6C037</accession>